<dbReference type="Pfam" id="PF00205">
    <property type="entry name" value="TPP_enzyme_M"/>
    <property type="match status" value="1"/>
</dbReference>
<dbReference type="PANTHER" id="PTHR18968">
    <property type="entry name" value="THIAMINE PYROPHOSPHATE ENZYMES"/>
    <property type="match status" value="1"/>
</dbReference>
<evidence type="ECO:0000259" key="6">
    <source>
        <dbReference type="Pfam" id="PF02775"/>
    </source>
</evidence>
<evidence type="ECO:0000313" key="8">
    <source>
        <dbReference type="EMBL" id="RUT12507.1"/>
    </source>
</evidence>
<dbReference type="InterPro" id="IPR029035">
    <property type="entry name" value="DHS-like_NAD/FAD-binding_dom"/>
</dbReference>
<name>A0AB37UMJ3_9CYAN</name>
<sequence>MINKTGRFAILEQFLADGIRYIFGNPGTVEQGFLDALWEYPDLKYILTLQETVAVMAADGYARATRKPTVVQIHSTPGLGNAIGALYQAKRGHSPLVVIGGDAGIKYQAMDAQMAGDLVAFAKPVTKWSTMVMEPSSLLRVLRRAIKIATTPPTGPVYVCLPQDVLDAPAVEEVRPTSFPSTKVMPDEATLKTGATMLAAAQKPMIFVGDGVAFSGAQDELARVAELLGAEVWEADAGELNMSHAHPLYQGATGHMFGDRSLPITSKGDVNLVCGTYLLPEVFPERGNIFAPGAKAIHIDLNAYEIAKNHPVDLGIVSDPQLTIAKLANILEAIMTTEQKESAKARTTEITQAKIAKHESELARDRAVWDAVPLHLSRFMAELATQLPEDAIIFDEALTNSPAVTRYRPTTKPGHYFLTRGGSLGVGIPGAIGVKLANPDKTVIGLTGDGGAMYTIQALWSAARHKAACKNNLSN</sequence>
<dbReference type="GO" id="GO:0003984">
    <property type="term" value="F:acetolactate synthase activity"/>
    <property type="evidence" value="ECO:0007669"/>
    <property type="project" value="TreeGrafter"/>
</dbReference>
<dbReference type="GO" id="GO:0005948">
    <property type="term" value="C:acetolactate synthase complex"/>
    <property type="evidence" value="ECO:0007669"/>
    <property type="project" value="TreeGrafter"/>
</dbReference>
<evidence type="ECO:0000256" key="4">
    <source>
        <dbReference type="RuleBase" id="RU362132"/>
    </source>
</evidence>
<dbReference type="InterPro" id="IPR045229">
    <property type="entry name" value="TPP_enz"/>
</dbReference>
<evidence type="ECO:0000256" key="2">
    <source>
        <dbReference type="ARBA" id="ARBA00007812"/>
    </source>
</evidence>
<dbReference type="GO" id="GO:0030976">
    <property type="term" value="F:thiamine pyrophosphate binding"/>
    <property type="evidence" value="ECO:0007669"/>
    <property type="project" value="InterPro"/>
</dbReference>
<dbReference type="SUPFAM" id="SSF52518">
    <property type="entry name" value="Thiamin diphosphate-binding fold (THDP-binding)"/>
    <property type="match status" value="2"/>
</dbReference>
<dbReference type="Gene3D" id="3.40.50.1220">
    <property type="entry name" value="TPP-binding domain"/>
    <property type="match status" value="1"/>
</dbReference>
<keyword evidence="3 4" id="KW-0786">Thiamine pyrophosphate</keyword>
<dbReference type="GO" id="GO:0050660">
    <property type="term" value="F:flavin adenine dinucleotide binding"/>
    <property type="evidence" value="ECO:0007669"/>
    <property type="project" value="TreeGrafter"/>
</dbReference>
<dbReference type="GO" id="GO:0009097">
    <property type="term" value="P:isoleucine biosynthetic process"/>
    <property type="evidence" value="ECO:0007669"/>
    <property type="project" value="TreeGrafter"/>
</dbReference>
<evidence type="ECO:0000259" key="7">
    <source>
        <dbReference type="Pfam" id="PF02776"/>
    </source>
</evidence>
<dbReference type="InterPro" id="IPR012001">
    <property type="entry name" value="Thiamin_PyroP_enz_TPP-bd_dom"/>
</dbReference>
<evidence type="ECO:0000256" key="1">
    <source>
        <dbReference type="ARBA" id="ARBA00001964"/>
    </source>
</evidence>
<evidence type="ECO:0000259" key="5">
    <source>
        <dbReference type="Pfam" id="PF00205"/>
    </source>
</evidence>
<organism evidence="8 9">
    <name type="scientific">Chroococcidiopsis cubana SAG 39.79</name>
    <dbReference type="NCBI Taxonomy" id="388085"/>
    <lineage>
        <taxon>Bacteria</taxon>
        <taxon>Bacillati</taxon>
        <taxon>Cyanobacteriota</taxon>
        <taxon>Cyanophyceae</taxon>
        <taxon>Chroococcidiopsidales</taxon>
        <taxon>Chroococcidiopsidaceae</taxon>
        <taxon>Chroococcidiopsis</taxon>
    </lineage>
</organism>
<dbReference type="GO" id="GO:0000287">
    <property type="term" value="F:magnesium ion binding"/>
    <property type="evidence" value="ECO:0007669"/>
    <property type="project" value="InterPro"/>
</dbReference>
<dbReference type="EMBL" id="RSCK01000014">
    <property type="protein sequence ID" value="RUT12507.1"/>
    <property type="molecule type" value="Genomic_DNA"/>
</dbReference>
<dbReference type="PROSITE" id="PS00187">
    <property type="entry name" value="TPP_ENZYMES"/>
    <property type="match status" value="1"/>
</dbReference>
<evidence type="ECO:0000313" key="9">
    <source>
        <dbReference type="Proteomes" id="UP000282574"/>
    </source>
</evidence>
<dbReference type="AlphaFoldDB" id="A0AB37UMJ3"/>
<dbReference type="PANTHER" id="PTHR18968:SF13">
    <property type="entry name" value="ACETOLACTATE SYNTHASE CATALYTIC SUBUNIT, MITOCHONDRIAL"/>
    <property type="match status" value="1"/>
</dbReference>
<dbReference type="Pfam" id="PF02776">
    <property type="entry name" value="TPP_enzyme_N"/>
    <property type="match status" value="1"/>
</dbReference>
<reference evidence="8 9" key="1">
    <citation type="journal article" date="2019" name="Genome Biol. Evol.">
        <title>Day and night: Metabolic profiles and evolutionary relationships of six axenic non-marine cyanobacteria.</title>
        <authorList>
            <person name="Will S.E."/>
            <person name="Henke P."/>
            <person name="Boedeker C."/>
            <person name="Huang S."/>
            <person name="Brinkmann H."/>
            <person name="Rohde M."/>
            <person name="Jarek M."/>
            <person name="Friedl T."/>
            <person name="Seufert S."/>
            <person name="Schumacher M."/>
            <person name="Overmann J."/>
            <person name="Neumann-Schaal M."/>
            <person name="Petersen J."/>
        </authorList>
    </citation>
    <scope>NUCLEOTIDE SEQUENCE [LARGE SCALE GENOMIC DNA]</scope>
    <source>
        <strain evidence="8 9">SAG 39.79</strain>
    </source>
</reference>
<dbReference type="CDD" id="cd07035">
    <property type="entry name" value="TPP_PYR_POX_like"/>
    <property type="match status" value="1"/>
</dbReference>
<dbReference type="InterPro" id="IPR011766">
    <property type="entry name" value="TPP_enzyme_TPP-bd"/>
</dbReference>
<keyword evidence="9" id="KW-1185">Reference proteome</keyword>
<comment type="cofactor">
    <cofactor evidence="1">
        <name>thiamine diphosphate</name>
        <dbReference type="ChEBI" id="CHEBI:58937"/>
    </cofactor>
</comment>
<dbReference type="Pfam" id="PF02775">
    <property type="entry name" value="TPP_enzyme_C"/>
    <property type="match status" value="1"/>
</dbReference>
<accession>A0AB37UMJ3</accession>
<dbReference type="InterPro" id="IPR029061">
    <property type="entry name" value="THDP-binding"/>
</dbReference>
<comment type="caution">
    <text evidence="8">The sequence shown here is derived from an EMBL/GenBank/DDBJ whole genome shotgun (WGS) entry which is preliminary data.</text>
</comment>
<feature type="domain" description="Thiamine pyrophosphate enzyme TPP-binding" evidence="6">
    <location>
        <begin position="404"/>
        <end position="468"/>
    </location>
</feature>
<feature type="domain" description="Thiamine pyrophosphate enzyme N-terminal TPP-binding" evidence="7">
    <location>
        <begin position="6"/>
        <end position="113"/>
    </location>
</feature>
<dbReference type="GO" id="GO:0009099">
    <property type="term" value="P:L-valine biosynthetic process"/>
    <property type="evidence" value="ECO:0007669"/>
    <property type="project" value="TreeGrafter"/>
</dbReference>
<dbReference type="SUPFAM" id="SSF52467">
    <property type="entry name" value="DHS-like NAD/FAD-binding domain"/>
    <property type="match status" value="1"/>
</dbReference>
<feature type="domain" description="Thiamine pyrophosphate enzyme central" evidence="5">
    <location>
        <begin position="195"/>
        <end position="327"/>
    </location>
</feature>
<evidence type="ECO:0000256" key="3">
    <source>
        <dbReference type="ARBA" id="ARBA00023052"/>
    </source>
</evidence>
<dbReference type="CDD" id="cd02002">
    <property type="entry name" value="TPP_BFDC"/>
    <property type="match status" value="1"/>
</dbReference>
<protein>
    <submittedName>
        <fullName evidence="8">Acetolactate synthase, large subunit, biosynthetic type</fullName>
    </submittedName>
</protein>
<proteinExistence type="inferred from homology"/>
<gene>
    <name evidence="8" type="ORF">DSM107010_23080</name>
</gene>
<dbReference type="InterPro" id="IPR000399">
    <property type="entry name" value="TPP-bd_CS"/>
</dbReference>
<comment type="similarity">
    <text evidence="2 4">Belongs to the TPP enzyme family.</text>
</comment>
<dbReference type="Gene3D" id="3.40.50.970">
    <property type="match status" value="2"/>
</dbReference>
<dbReference type="InterPro" id="IPR012000">
    <property type="entry name" value="Thiamin_PyroP_enz_cen_dom"/>
</dbReference>
<dbReference type="Proteomes" id="UP000282574">
    <property type="component" value="Unassembled WGS sequence"/>
</dbReference>